<evidence type="ECO:0000313" key="5">
    <source>
        <dbReference type="Proteomes" id="UP000235388"/>
    </source>
</evidence>
<reference evidence="5 6" key="1">
    <citation type="submission" date="2017-11" db="EMBL/GenBank/DDBJ databases">
        <title>De novo assembly and phasing of dikaryotic genomes from two isolates of Puccinia coronata f. sp. avenae, the causal agent of oat crown rust.</title>
        <authorList>
            <person name="Miller M.E."/>
            <person name="Zhang Y."/>
            <person name="Omidvar V."/>
            <person name="Sperschneider J."/>
            <person name="Schwessinger B."/>
            <person name="Raley C."/>
            <person name="Palmer J.M."/>
            <person name="Garnica D."/>
            <person name="Upadhyaya N."/>
            <person name="Rathjen J."/>
            <person name="Taylor J.M."/>
            <person name="Park R.F."/>
            <person name="Dodds P.N."/>
            <person name="Hirsch C.D."/>
            <person name="Kianian S.F."/>
            <person name="Figueroa M."/>
        </authorList>
    </citation>
    <scope>NUCLEOTIDE SEQUENCE [LARGE SCALE GENOMIC DNA]</scope>
    <source>
        <strain evidence="2">12NC29</strain>
        <strain evidence="4">12SD80</strain>
    </source>
</reference>
<evidence type="ECO:0000256" key="1">
    <source>
        <dbReference type="SAM" id="MobiDB-lite"/>
    </source>
</evidence>
<dbReference type="OrthoDB" id="2506580at2759"/>
<dbReference type="AlphaFoldDB" id="A0A2N5VMU1"/>
<feature type="compositionally biased region" description="Low complexity" evidence="1">
    <location>
        <begin position="1"/>
        <end position="15"/>
    </location>
</feature>
<gene>
    <name evidence="3" type="ORF">PCANC_06954</name>
    <name evidence="2" type="ORF">PCANC_08337</name>
    <name evidence="4" type="ORF">PCASD_00955</name>
</gene>
<evidence type="ECO:0000313" key="6">
    <source>
        <dbReference type="Proteomes" id="UP000235392"/>
    </source>
</evidence>
<feature type="region of interest" description="Disordered" evidence="1">
    <location>
        <begin position="1"/>
        <end position="36"/>
    </location>
</feature>
<protein>
    <submittedName>
        <fullName evidence="4">Uncharacterized protein</fullName>
    </submittedName>
</protein>
<organism evidence="4 6">
    <name type="scientific">Puccinia coronata f. sp. avenae</name>
    <dbReference type="NCBI Taxonomy" id="200324"/>
    <lineage>
        <taxon>Eukaryota</taxon>
        <taxon>Fungi</taxon>
        <taxon>Dikarya</taxon>
        <taxon>Basidiomycota</taxon>
        <taxon>Pucciniomycotina</taxon>
        <taxon>Pucciniomycetes</taxon>
        <taxon>Pucciniales</taxon>
        <taxon>Pucciniaceae</taxon>
        <taxon>Puccinia</taxon>
    </lineage>
</organism>
<sequence>MSNSHQSTSSSPSRESTNKDSSLERHSRGPRSPTHFFYTREALLQLRPTPVTPLEDGQHPFTGSGNHHPSIPAGLIIRHQ</sequence>
<accession>A0A2N5VMU1</accession>
<proteinExistence type="predicted"/>
<name>A0A2N5VMU1_9BASI</name>
<comment type="caution">
    <text evidence="4">The sequence shown here is derived from an EMBL/GenBank/DDBJ whole genome shotgun (WGS) entry which is preliminary data.</text>
</comment>
<feature type="compositionally biased region" description="Basic and acidic residues" evidence="1">
    <location>
        <begin position="16"/>
        <end position="27"/>
    </location>
</feature>
<dbReference type="Proteomes" id="UP000235388">
    <property type="component" value="Unassembled WGS sequence"/>
</dbReference>
<dbReference type="EMBL" id="PGCJ01000089">
    <property type="protein sequence ID" value="PLW50594.1"/>
    <property type="molecule type" value="Genomic_DNA"/>
</dbReference>
<dbReference type="EMBL" id="PGCI01000006">
    <property type="protein sequence ID" value="PLW51312.1"/>
    <property type="molecule type" value="Genomic_DNA"/>
</dbReference>
<dbReference type="EMBL" id="PGCJ01000797">
    <property type="protein sequence ID" value="PLW20455.1"/>
    <property type="molecule type" value="Genomic_DNA"/>
</dbReference>
<evidence type="ECO:0000313" key="4">
    <source>
        <dbReference type="EMBL" id="PLW51312.1"/>
    </source>
</evidence>
<dbReference type="Proteomes" id="UP000235392">
    <property type="component" value="Unassembled WGS sequence"/>
</dbReference>
<feature type="region of interest" description="Disordered" evidence="1">
    <location>
        <begin position="50"/>
        <end position="80"/>
    </location>
</feature>
<evidence type="ECO:0000313" key="2">
    <source>
        <dbReference type="EMBL" id="PLW20455.1"/>
    </source>
</evidence>
<keyword evidence="5" id="KW-1185">Reference proteome</keyword>
<evidence type="ECO:0000313" key="3">
    <source>
        <dbReference type="EMBL" id="PLW50594.1"/>
    </source>
</evidence>